<evidence type="ECO:0000313" key="3">
    <source>
        <dbReference type="Proteomes" id="UP001209803"/>
    </source>
</evidence>
<evidence type="ECO:0008006" key="4">
    <source>
        <dbReference type="Google" id="ProtNLM"/>
    </source>
</evidence>
<evidence type="ECO:0000256" key="1">
    <source>
        <dbReference type="SAM" id="Phobius"/>
    </source>
</evidence>
<feature type="transmembrane region" description="Helical" evidence="1">
    <location>
        <begin position="7"/>
        <end position="27"/>
    </location>
</feature>
<evidence type="ECO:0000313" key="2">
    <source>
        <dbReference type="EMBL" id="WFE92648.1"/>
    </source>
</evidence>
<sequence length="135" mass="15330">MEKLIDYTKYTLALSIGLLLYIPANFLPVRTGWHFYVLLVVLGLLIISILAGIALYTRATRVLIDDKRAISDPKGYTTWWGTIHLWLLLVCFAATAPFYFYIKVLSPQPVIECKFTFIDPAGKEVKVSMPCKSKK</sequence>
<keyword evidence="3" id="KW-1185">Reference proteome</keyword>
<accession>A0ABY8FAX3</accession>
<organism evidence="2 3">
    <name type="scientific">Roseibium porphyridii</name>
    <dbReference type="NCBI Taxonomy" id="2866279"/>
    <lineage>
        <taxon>Bacteria</taxon>
        <taxon>Pseudomonadati</taxon>
        <taxon>Pseudomonadota</taxon>
        <taxon>Alphaproteobacteria</taxon>
        <taxon>Hyphomicrobiales</taxon>
        <taxon>Stappiaceae</taxon>
        <taxon>Roseibium</taxon>
    </lineage>
</organism>
<dbReference type="RefSeq" id="WP_265684726.1">
    <property type="nucleotide sequence ID" value="NZ_CP120865.1"/>
</dbReference>
<keyword evidence="1" id="KW-1133">Transmembrane helix</keyword>
<keyword evidence="1" id="KW-0812">Transmembrane</keyword>
<feature type="transmembrane region" description="Helical" evidence="1">
    <location>
        <begin position="33"/>
        <end position="57"/>
    </location>
</feature>
<reference evidence="2 3" key="1">
    <citation type="submission" date="2023-03" db="EMBL/GenBank/DDBJ databases">
        <title>Roseibium porphyridii sp. nov. and Roseibium rhodosorbium sp. nov. isolated from marine algae, Porphyridium cruentum and Rhodosorus marinus, respectively.</title>
        <authorList>
            <person name="Lee M.W."/>
            <person name="Choi B.J."/>
            <person name="Lee J.K."/>
            <person name="Choi D.G."/>
            <person name="Baek J.H."/>
            <person name="Bayburt H."/>
            <person name="Kim J.M."/>
            <person name="Han D.M."/>
            <person name="Kim K.H."/>
            <person name="Jeon C.O."/>
        </authorList>
    </citation>
    <scope>NUCLEOTIDE SEQUENCE [LARGE SCALE GENOMIC DNA]</scope>
    <source>
        <strain evidence="2 3">KMA01</strain>
        <plasmid evidence="2 3">unnamed2</plasmid>
    </source>
</reference>
<dbReference type="EMBL" id="CP120865">
    <property type="protein sequence ID" value="WFE92648.1"/>
    <property type="molecule type" value="Genomic_DNA"/>
</dbReference>
<name>A0ABY8FAX3_9HYPH</name>
<keyword evidence="2" id="KW-0614">Plasmid</keyword>
<proteinExistence type="predicted"/>
<protein>
    <recommendedName>
        <fullName evidence="4">DUF1467 family protein</fullName>
    </recommendedName>
</protein>
<dbReference type="Proteomes" id="UP001209803">
    <property type="component" value="Plasmid unnamed2"/>
</dbReference>
<gene>
    <name evidence="2" type="ORF">K1718_27365</name>
</gene>
<geneLocation type="plasmid" evidence="2 3">
    <name>unnamed2</name>
</geneLocation>
<keyword evidence="1" id="KW-0472">Membrane</keyword>
<feature type="transmembrane region" description="Helical" evidence="1">
    <location>
        <begin position="78"/>
        <end position="102"/>
    </location>
</feature>